<evidence type="ECO:0000313" key="5">
    <source>
        <dbReference type="EMBL" id="EEP77079.1"/>
    </source>
</evidence>
<dbReference type="OrthoDB" id="359154at2759"/>
<dbReference type="SUPFAM" id="SSF50104">
    <property type="entry name" value="Translation proteins SH3-like domain"/>
    <property type="match status" value="1"/>
</dbReference>
<dbReference type="OMA" id="TRHDPEY"/>
<dbReference type="InterPro" id="IPR005824">
    <property type="entry name" value="KOW"/>
</dbReference>
<comment type="similarity">
    <text evidence="1">Belongs to the universal ribosomal protein uL24 family.</text>
</comment>
<dbReference type="GO" id="GO:0006412">
    <property type="term" value="P:translation"/>
    <property type="evidence" value="ECO:0007669"/>
    <property type="project" value="InterPro"/>
</dbReference>
<dbReference type="eggNOG" id="ENOG502QUDZ">
    <property type="taxonomic scope" value="Eukaryota"/>
</dbReference>
<dbReference type="KEGG" id="ure:UREG_01928"/>
<accession>C4JJX1</accession>
<protein>
    <recommendedName>
        <fullName evidence="4">KOW domain-containing protein</fullName>
    </recommendedName>
</protein>
<dbReference type="STRING" id="336963.C4JJX1"/>
<evidence type="ECO:0000313" key="6">
    <source>
        <dbReference type="Proteomes" id="UP000002058"/>
    </source>
</evidence>
<keyword evidence="6" id="KW-1185">Reference proteome</keyword>
<dbReference type="GO" id="GO:1990904">
    <property type="term" value="C:ribonucleoprotein complex"/>
    <property type="evidence" value="ECO:0007669"/>
    <property type="project" value="UniProtKB-KW"/>
</dbReference>
<reference evidence="6" key="1">
    <citation type="journal article" date="2009" name="Genome Res.">
        <title>Comparative genomic analyses of the human fungal pathogens Coccidioides and their relatives.</title>
        <authorList>
            <person name="Sharpton T.J."/>
            <person name="Stajich J.E."/>
            <person name="Rounsley S.D."/>
            <person name="Gardner M.J."/>
            <person name="Wortman J.R."/>
            <person name="Jordar V.S."/>
            <person name="Maiti R."/>
            <person name="Kodira C.D."/>
            <person name="Neafsey D.E."/>
            <person name="Zeng Q."/>
            <person name="Hung C.-Y."/>
            <person name="McMahan C."/>
            <person name="Muszewska A."/>
            <person name="Grynberg M."/>
            <person name="Mandel M.A."/>
            <person name="Kellner E.M."/>
            <person name="Barker B.M."/>
            <person name="Galgiani J.N."/>
            <person name="Orbach M.J."/>
            <person name="Kirkland T.N."/>
            <person name="Cole G.T."/>
            <person name="Henn M.R."/>
            <person name="Birren B.W."/>
            <person name="Taylor J.W."/>
        </authorList>
    </citation>
    <scope>NUCLEOTIDE SEQUENCE [LARGE SCALE GENOMIC DNA]</scope>
    <source>
        <strain evidence="6">UAMH 1704</strain>
    </source>
</reference>
<dbReference type="GO" id="GO:0003723">
    <property type="term" value="F:RNA binding"/>
    <property type="evidence" value="ECO:0007669"/>
    <property type="project" value="InterPro"/>
</dbReference>
<dbReference type="RefSeq" id="XP_002542412.1">
    <property type="nucleotide sequence ID" value="XM_002542366.1"/>
</dbReference>
<dbReference type="Gene3D" id="2.30.30.30">
    <property type="match status" value="1"/>
</dbReference>
<dbReference type="Pfam" id="PF22682">
    <property type="entry name" value="Ribosomal_uL24m-like"/>
    <property type="match status" value="1"/>
</dbReference>
<dbReference type="HOGENOM" id="CLU_041333_0_0_1"/>
<dbReference type="GO" id="GO:0003735">
    <property type="term" value="F:structural constituent of ribosome"/>
    <property type="evidence" value="ECO:0007669"/>
    <property type="project" value="InterPro"/>
</dbReference>
<name>C4JJX1_UNCRE</name>
<feature type="domain" description="KOW" evidence="4">
    <location>
        <begin position="101"/>
        <end position="128"/>
    </location>
</feature>
<keyword evidence="3" id="KW-0687">Ribonucleoprotein</keyword>
<dbReference type="PANTHER" id="PTHR12903">
    <property type="entry name" value="MITOCHONDRIAL RIBOSOMAL PROTEIN L24"/>
    <property type="match status" value="1"/>
</dbReference>
<dbReference type="GO" id="GO:0005840">
    <property type="term" value="C:ribosome"/>
    <property type="evidence" value="ECO:0007669"/>
    <property type="project" value="UniProtKB-KW"/>
</dbReference>
<evidence type="ECO:0000256" key="2">
    <source>
        <dbReference type="ARBA" id="ARBA00022980"/>
    </source>
</evidence>
<dbReference type="Proteomes" id="UP000002058">
    <property type="component" value="Unassembled WGS sequence"/>
</dbReference>
<dbReference type="SMART" id="SM00739">
    <property type="entry name" value="KOW"/>
    <property type="match status" value="1"/>
</dbReference>
<dbReference type="GeneID" id="8441690"/>
<dbReference type="CDD" id="cd06089">
    <property type="entry name" value="KOW_RPL26"/>
    <property type="match status" value="1"/>
</dbReference>
<dbReference type="InterPro" id="IPR003256">
    <property type="entry name" value="Ribosomal_uL24"/>
</dbReference>
<dbReference type="EMBL" id="CH476615">
    <property type="protein sequence ID" value="EEP77079.1"/>
    <property type="molecule type" value="Genomic_DNA"/>
</dbReference>
<dbReference type="InterPro" id="IPR008991">
    <property type="entry name" value="Translation_prot_SH3-like_sf"/>
</dbReference>
<evidence type="ECO:0000256" key="3">
    <source>
        <dbReference type="ARBA" id="ARBA00023274"/>
    </source>
</evidence>
<evidence type="ECO:0000259" key="4">
    <source>
        <dbReference type="SMART" id="SM00739"/>
    </source>
</evidence>
<dbReference type="InterPro" id="IPR041988">
    <property type="entry name" value="Ribosomal_uL24_KOW"/>
</dbReference>
<keyword evidence="2" id="KW-0689">Ribosomal protein</keyword>
<proteinExistence type="inferred from homology"/>
<sequence length="358" mass="40388">MQKVIRRSVLATNQAKRKARIEASKNRHEELQSILREKTALQRSLLDEALEERRNRRDDWMRGPLAPKRDVGKRSGLYGTISTTRLRMPKILPEARTKYITIAAGDRVCLVRGADKGKIGKVLNVDSETETVAVEGINIYDVEFPRFALSGDTDKRPFRPYPVPVPISDVRLVVPLEDPSTGIVKDVVVKNAYGGGPFLDRPYGSTTPRHTRYISGLDVEIPWPESEAPNHTDGPNDTLRIEVEAKTYVPSLQSFPMPETLIDELRNKFSAFRTRHDPDFIAKKQEEDAYQAWLKSRKLLTPKAEYIHKQLEEKAKQREEAKDEDGNYVLSGDTASFIEKFMAAKLQGTATNASPSSA</sequence>
<gene>
    <name evidence="5" type="ORF">UREG_01928</name>
</gene>
<dbReference type="InterPro" id="IPR014722">
    <property type="entry name" value="Rib_uL2_dom2"/>
</dbReference>
<dbReference type="AlphaFoldDB" id="C4JJX1"/>
<organism evidence="5 6">
    <name type="scientific">Uncinocarpus reesii (strain UAMH 1704)</name>
    <dbReference type="NCBI Taxonomy" id="336963"/>
    <lineage>
        <taxon>Eukaryota</taxon>
        <taxon>Fungi</taxon>
        <taxon>Dikarya</taxon>
        <taxon>Ascomycota</taxon>
        <taxon>Pezizomycotina</taxon>
        <taxon>Eurotiomycetes</taxon>
        <taxon>Eurotiomycetidae</taxon>
        <taxon>Onygenales</taxon>
        <taxon>Onygenaceae</taxon>
        <taxon>Uncinocarpus</taxon>
    </lineage>
</organism>
<dbReference type="VEuPathDB" id="FungiDB:UREG_01928"/>
<dbReference type="InParanoid" id="C4JJX1"/>
<evidence type="ECO:0000256" key="1">
    <source>
        <dbReference type="ARBA" id="ARBA00010618"/>
    </source>
</evidence>